<dbReference type="PANTHER" id="PTHR43141">
    <property type="entry name" value="CYTOCHROME BD2 SUBUNIT II"/>
    <property type="match status" value="1"/>
</dbReference>
<dbReference type="AlphaFoldDB" id="A0A1I2UGS8"/>
<organism evidence="13 14">
    <name type="scientific">Corynebacterium spheniscorum</name>
    <dbReference type="NCBI Taxonomy" id="185761"/>
    <lineage>
        <taxon>Bacteria</taxon>
        <taxon>Bacillati</taxon>
        <taxon>Actinomycetota</taxon>
        <taxon>Actinomycetes</taxon>
        <taxon>Mycobacteriales</taxon>
        <taxon>Corynebacteriaceae</taxon>
        <taxon>Corynebacterium</taxon>
    </lineage>
</organism>
<sequence length="322" mass="35133">MFGLDLPLVWFILIAFLFAGYFLLEGFDFGVGILLPFVGRTEAKRSAMLRTIGPVWDGNEVWLITAGGALFAAFPEWYASMFSGFYLPLFLILLGLIVRIVGLEWRTKVDTDYWRAWCDRGIIVGSWLPPVLWGVAVANLIRGVPDNAGLVYPLLNPFGLLGGLALTAVFVLHGLTFLRLKTAGELRERAGALLTPVAALALILGGAFAVAAQFLYGKDWTWVATGLAAVGLLIGIFGALRGRDGIAFSATSIAVIAVTVLAFGAMFPMVWPGMDLWAAASSEYTLKFMTWSAILITPLVLLYQGWTYWVFRKRITAHTVSA</sequence>
<evidence type="ECO:0000256" key="10">
    <source>
        <dbReference type="ARBA" id="ARBA00023004"/>
    </source>
</evidence>
<dbReference type="GO" id="GO:0005886">
    <property type="term" value="C:plasma membrane"/>
    <property type="evidence" value="ECO:0007669"/>
    <property type="project" value="UniProtKB-SubCell"/>
</dbReference>
<protein>
    <submittedName>
        <fullName evidence="13">Cytochrome bd-I ubiquinol oxidase subunit 2 apoprotein</fullName>
    </submittedName>
</protein>
<feature type="transmembrane region" description="Helical" evidence="12">
    <location>
        <begin position="117"/>
        <end position="138"/>
    </location>
</feature>
<gene>
    <name evidence="13" type="ORF">SAMN05660282_01803</name>
</gene>
<feature type="transmembrane region" description="Helical" evidence="12">
    <location>
        <begin position="220"/>
        <end position="240"/>
    </location>
</feature>
<feature type="transmembrane region" description="Helical" evidence="12">
    <location>
        <begin position="6"/>
        <end position="39"/>
    </location>
</feature>
<dbReference type="InterPro" id="IPR003317">
    <property type="entry name" value="Cyt-d_oxidase_su2"/>
</dbReference>
<keyword evidence="6 12" id="KW-0812">Transmembrane</keyword>
<evidence type="ECO:0000256" key="4">
    <source>
        <dbReference type="ARBA" id="ARBA00022475"/>
    </source>
</evidence>
<dbReference type="GO" id="GO:0009055">
    <property type="term" value="F:electron transfer activity"/>
    <property type="evidence" value="ECO:0007669"/>
    <property type="project" value="TreeGrafter"/>
</dbReference>
<evidence type="ECO:0000256" key="12">
    <source>
        <dbReference type="SAM" id="Phobius"/>
    </source>
</evidence>
<evidence type="ECO:0000256" key="8">
    <source>
        <dbReference type="ARBA" id="ARBA00022982"/>
    </source>
</evidence>
<comment type="subcellular location">
    <subcellularLocation>
        <location evidence="1">Cell membrane</location>
        <topology evidence="1">Multi-pass membrane protein</topology>
    </subcellularLocation>
</comment>
<keyword evidence="9 12" id="KW-1133">Transmembrane helix</keyword>
<dbReference type="EMBL" id="FOPJ01000012">
    <property type="protein sequence ID" value="SFG74036.1"/>
    <property type="molecule type" value="Genomic_DNA"/>
</dbReference>
<evidence type="ECO:0000313" key="14">
    <source>
        <dbReference type="Proteomes" id="UP000199065"/>
    </source>
</evidence>
<evidence type="ECO:0000256" key="11">
    <source>
        <dbReference type="ARBA" id="ARBA00023136"/>
    </source>
</evidence>
<dbReference type="RefSeq" id="WP_092286569.1">
    <property type="nucleotide sequence ID" value="NZ_FOPJ01000012.1"/>
</dbReference>
<keyword evidence="4" id="KW-1003">Cell membrane</keyword>
<evidence type="ECO:0000256" key="2">
    <source>
        <dbReference type="ARBA" id="ARBA00007543"/>
    </source>
</evidence>
<dbReference type="GO" id="GO:0019646">
    <property type="term" value="P:aerobic electron transport chain"/>
    <property type="evidence" value="ECO:0007669"/>
    <property type="project" value="TreeGrafter"/>
</dbReference>
<reference evidence="13 14" key="1">
    <citation type="submission" date="2016-10" db="EMBL/GenBank/DDBJ databases">
        <authorList>
            <person name="de Groot N.N."/>
        </authorList>
    </citation>
    <scope>NUCLEOTIDE SEQUENCE [LARGE SCALE GENOMIC DNA]</scope>
    <source>
        <strain>J11</strain>
        <strain evidence="14">PG 39</strain>
    </source>
</reference>
<dbReference type="GO" id="GO:0070069">
    <property type="term" value="C:cytochrome complex"/>
    <property type="evidence" value="ECO:0007669"/>
    <property type="project" value="TreeGrafter"/>
</dbReference>
<evidence type="ECO:0000256" key="6">
    <source>
        <dbReference type="ARBA" id="ARBA00022692"/>
    </source>
</evidence>
<keyword evidence="10" id="KW-0408">Iron</keyword>
<dbReference type="OrthoDB" id="9776710at2"/>
<feature type="transmembrane region" description="Helical" evidence="12">
    <location>
        <begin position="291"/>
        <end position="311"/>
    </location>
</feature>
<evidence type="ECO:0000256" key="9">
    <source>
        <dbReference type="ARBA" id="ARBA00022989"/>
    </source>
</evidence>
<feature type="transmembrane region" description="Helical" evidence="12">
    <location>
        <begin position="247"/>
        <end position="271"/>
    </location>
</feature>
<proteinExistence type="inferred from homology"/>
<feature type="transmembrane region" description="Helical" evidence="12">
    <location>
        <begin position="85"/>
        <end position="105"/>
    </location>
</feature>
<dbReference type="NCBIfam" id="TIGR00203">
    <property type="entry name" value="cydB"/>
    <property type="match status" value="1"/>
</dbReference>
<dbReference type="PANTHER" id="PTHR43141:SF5">
    <property type="entry name" value="CYTOCHROME BD-I UBIQUINOL OXIDASE SUBUNIT 2"/>
    <property type="match status" value="1"/>
</dbReference>
<keyword evidence="11 12" id="KW-0472">Membrane</keyword>
<keyword evidence="7" id="KW-0479">Metal-binding</keyword>
<evidence type="ECO:0000256" key="5">
    <source>
        <dbReference type="ARBA" id="ARBA00022617"/>
    </source>
</evidence>
<evidence type="ECO:0000256" key="1">
    <source>
        <dbReference type="ARBA" id="ARBA00004651"/>
    </source>
</evidence>
<comment type="similarity">
    <text evidence="2">Belongs to the cytochrome ubiquinol oxidase subunit 2 family.</text>
</comment>
<evidence type="ECO:0000256" key="3">
    <source>
        <dbReference type="ARBA" id="ARBA00022448"/>
    </source>
</evidence>
<evidence type="ECO:0000256" key="7">
    <source>
        <dbReference type="ARBA" id="ARBA00022723"/>
    </source>
</evidence>
<name>A0A1I2UGS8_9CORY</name>
<keyword evidence="14" id="KW-1185">Reference proteome</keyword>
<dbReference type="PIRSF" id="PIRSF000267">
    <property type="entry name" value="Cyt_oxidse_sub2"/>
    <property type="match status" value="1"/>
</dbReference>
<evidence type="ECO:0000313" key="13">
    <source>
        <dbReference type="EMBL" id="SFG74036.1"/>
    </source>
</evidence>
<dbReference type="Proteomes" id="UP000199065">
    <property type="component" value="Unassembled WGS sequence"/>
</dbReference>
<dbReference type="GO" id="GO:0016682">
    <property type="term" value="F:oxidoreductase activity, acting on diphenols and related substances as donors, oxygen as acceptor"/>
    <property type="evidence" value="ECO:0007669"/>
    <property type="project" value="TreeGrafter"/>
</dbReference>
<feature type="transmembrane region" description="Helical" evidence="12">
    <location>
        <begin position="158"/>
        <end position="178"/>
    </location>
</feature>
<keyword evidence="8" id="KW-0249">Electron transport</keyword>
<accession>A0A1I2UGS8</accession>
<dbReference type="STRING" id="185761.SAMN05660282_01803"/>
<keyword evidence="5" id="KW-0349">Heme</keyword>
<keyword evidence="3" id="KW-0813">Transport</keyword>
<dbReference type="GO" id="GO:0046872">
    <property type="term" value="F:metal ion binding"/>
    <property type="evidence" value="ECO:0007669"/>
    <property type="project" value="UniProtKB-KW"/>
</dbReference>
<dbReference type="Pfam" id="PF02322">
    <property type="entry name" value="Cyt_bd_oxida_II"/>
    <property type="match status" value="1"/>
</dbReference>
<feature type="transmembrane region" description="Helical" evidence="12">
    <location>
        <begin position="60"/>
        <end position="79"/>
    </location>
</feature>
<feature type="transmembrane region" description="Helical" evidence="12">
    <location>
        <begin position="190"/>
        <end position="214"/>
    </location>
</feature>